<dbReference type="EMBL" id="CP001654">
    <property type="protein sequence ID" value="ACS87139.1"/>
    <property type="molecule type" value="Genomic_DNA"/>
</dbReference>
<dbReference type="STRING" id="579405.Dd703_3377"/>
<dbReference type="CDD" id="cd09916">
    <property type="entry name" value="CpxP_like"/>
    <property type="match status" value="1"/>
</dbReference>
<evidence type="ECO:0000256" key="2">
    <source>
        <dbReference type="ARBA" id="ARBA00008441"/>
    </source>
</evidence>
<dbReference type="PANTHER" id="PTHR38102">
    <property type="entry name" value="PERIPLASMIC CHAPERONE SPY"/>
    <property type="match status" value="1"/>
</dbReference>
<keyword evidence="3 5" id="KW-0732">Signal</keyword>
<evidence type="ECO:0000256" key="3">
    <source>
        <dbReference type="ARBA" id="ARBA00022729"/>
    </source>
</evidence>
<keyword evidence="7" id="KW-1185">Reference proteome</keyword>
<dbReference type="Proteomes" id="UP000002734">
    <property type="component" value="Chromosome"/>
</dbReference>
<feature type="chain" id="PRO_5002963193" evidence="5">
    <location>
        <begin position="24"/>
        <end position="157"/>
    </location>
</feature>
<proteinExistence type="inferred from homology"/>
<dbReference type="KEGG" id="dda:Dd703_3377"/>
<reference evidence="6" key="1">
    <citation type="submission" date="2009-06" db="EMBL/GenBank/DDBJ databases">
        <title>Complete sequence of Dickeya dadantii Ech703.</title>
        <authorList>
            <consortium name="US DOE Joint Genome Institute"/>
            <person name="Lucas S."/>
            <person name="Copeland A."/>
            <person name="Lapidus A."/>
            <person name="Glavina del Rio T."/>
            <person name="Dalin E."/>
            <person name="Tice H."/>
            <person name="Bruce D."/>
            <person name="Goodwin L."/>
            <person name="Pitluck S."/>
            <person name="Chertkov O."/>
            <person name="Brettin T."/>
            <person name="Detter J.C."/>
            <person name="Han C."/>
            <person name="Larimer F."/>
            <person name="Land M."/>
            <person name="Hauser L."/>
            <person name="Kyrpides N."/>
            <person name="Mikhailova N."/>
            <person name="Balakrishnan V."/>
            <person name="Glasner J."/>
            <person name="Perna N.T."/>
        </authorList>
    </citation>
    <scope>NUCLEOTIDE SEQUENCE [LARGE SCALE GENOMIC DNA]</scope>
    <source>
        <strain evidence="6">Ech703</strain>
    </source>
</reference>
<name>C6CE45_MUSP7</name>
<comment type="subcellular location">
    <subcellularLocation>
        <location evidence="1">Periplasm</location>
    </subcellularLocation>
</comment>
<evidence type="ECO:0000256" key="5">
    <source>
        <dbReference type="SAM" id="SignalP"/>
    </source>
</evidence>
<dbReference type="InterPro" id="IPR052211">
    <property type="entry name" value="Cpx_auxiliary_protein"/>
</dbReference>
<dbReference type="GO" id="GO:0030288">
    <property type="term" value="C:outer membrane-bounded periplasmic space"/>
    <property type="evidence" value="ECO:0007669"/>
    <property type="project" value="TreeGrafter"/>
</dbReference>
<accession>C6CE45</accession>
<gene>
    <name evidence="6" type="ordered locus">Dd703_3377</name>
</gene>
<feature type="signal peptide" evidence="5">
    <location>
        <begin position="1"/>
        <end position="23"/>
    </location>
</feature>
<dbReference type="AlphaFoldDB" id="C6CE45"/>
<dbReference type="PIRSF" id="PIRSF034445">
    <property type="entry name" value="CpxP_Spy"/>
    <property type="match status" value="1"/>
</dbReference>
<protein>
    <submittedName>
        <fullName evidence="6">Uncharacterized protein</fullName>
    </submittedName>
</protein>
<comment type="similarity">
    <text evidence="2">Belongs to the CpxP/Spy family.</text>
</comment>
<evidence type="ECO:0000313" key="6">
    <source>
        <dbReference type="EMBL" id="ACS87139.1"/>
    </source>
</evidence>
<keyword evidence="4" id="KW-0574">Periplasm</keyword>
<dbReference type="RefSeq" id="WP_015855038.1">
    <property type="nucleotide sequence ID" value="NC_012880.1"/>
</dbReference>
<organism evidence="6 7">
    <name type="scientific">Musicola paradisiaca (strain Ech703)</name>
    <name type="common">Dickeya paradisiaca</name>
    <name type="synonym">Dickeya dadantii</name>
    <dbReference type="NCBI Taxonomy" id="579405"/>
    <lineage>
        <taxon>Bacteria</taxon>
        <taxon>Pseudomonadati</taxon>
        <taxon>Pseudomonadota</taxon>
        <taxon>Gammaproteobacteria</taxon>
        <taxon>Enterobacterales</taxon>
        <taxon>Pectobacteriaceae</taxon>
        <taxon>Musicola</taxon>
    </lineage>
</organism>
<dbReference type="HOGENOM" id="CLU_124352_1_0_6"/>
<dbReference type="NCBIfam" id="NF007769">
    <property type="entry name" value="PRK10455.1"/>
    <property type="match status" value="1"/>
</dbReference>
<dbReference type="eggNOG" id="COG3678">
    <property type="taxonomic scope" value="Bacteria"/>
</dbReference>
<sequence length="157" mass="17682">MSKLTAVMFASALALGATGVVYAQGNTAMDSSAPMMQHHRGEHAGKGMEQDMMFRGLNLTEEQKQKMRDIVQNARKGERPSVEERRAFHSLIASDSFDSAKAQGLVDKMTENKKARLLQRLEIQNKMYNVLTAEQKKVFNDNFEKHMNEPMPPKAPQ</sequence>
<dbReference type="PANTHER" id="PTHR38102:SF1">
    <property type="entry name" value="PERIPLASMIC CHAPERONE SPY"/>
    <property type="match status" value="1"/>
</dbReference>
<dbReference type="Pfam" id="PF07813">
    <property type="entry name" value="LTXXQ"/>
    <property type="match status" value="1"/>
</dbReference>
<dbReference type="GO" id="GO:0051082">
    <property type="term" value="F:unfolded protein binding"/>
    <property type="evidence" value="ECO:0007669"/>
    <property type="project" value="TreeGrafter"/>
</dbReference>
<dbReference type="Gene3D" id="1.20.120.1490">
    <property type="match status" value="1"/>
</dbReference>
<dbReference type="InterPro" id="IPR012899">
    <property type="entry name" value="LTXXQ"/>
</dbReference>
<evidence type="ECO:0000256" key="1">
    <source>
        <dbReference type="ARBA" id="ARBA00004418"/>
    </source>
</evidence>
<evidence type="ECO:0000313" key="7">
    <source>
        <dbReference type="Proteomes" id="UP000002734"/>
    </source>
</evidence>
<evidence type="ECO:0000256" key="4">
    <source>
        <dbReference type="ARBA" id="ARBA00022764"/>
    </source>
</evidence>